<dbReference type="EMBL" id="KV878209">
    <property type="protein sequence ID" value="OJJ41474.1"/>
    <property type="molecule type" value="Genomic_DNA"/>
</dbReference>
<protein>
    <recommendedName>
        <fullName evidence="5 6">Tyrosinase copper-binding domain-containing protein</fullName>
    </recommendedName>
</protein>
<dbReference type="InterPro" id="IPR008922">
    <property type="entry name" value="Di-copper_centre_dom_sf"/>
</dbReference>
<dbReference type="OrthoDB" id="6132182at2759"/>
<dbReference type="PROSITE" id="PS00497">
    <property type="entry name" value="TYROSINASE_1"/>
    <property type="match status" value="1"/>
</dbReference>
<dbReference type="STRING" id="1073089.A0A1L9S2T4"/>
<evidence type="ECO:0000256" key="3">
    <source>
        <dbReference type="ARBA" id="ARBA00023008"/>
    </source>
</evidence>
<gene>
    <name evidence="7" type="ORF">ASPWEDRAFT_147128</name>
</gene>
<evidence type="ECO:0000313" key="8">
    <source>
        <dbReference type="Proteomes" id="UP000184383"/>
    </source>
</evidence>
<feature type="chain" id="PRO_5013132345" description="Tyrosinase copper-binding domain-containing protein" evidence="4">
    <location>
        <begin position="21"/>
        <end position="379"/>
    </location>
</feature>
<dbReference type="PANTHER" id="PTHR11474:SF125">
    <property type="entry name" value="N-ACETYL-6-HYDROXYTRYPTOPHAN OXIDASE IVOB-RELATED"/>
    <property type="match status" value="1"/>
</dbReference>
<dbReference type="GO" id="GO:0046872">
    <property type="term" value="F:metal ion binding"/>
    <property type="evidence" value="ECO:0007669"/>
    <property type="project" value="UniProtKB-KW"/>
</dbReference>
<sequence>MRLSLFTTLATLAAVIPSLAIPDHVDSLSHKGLANLRDFEASHSGKTCTLENAAVRREWGSLSPADRKKYTDAMLCLMSKPPRFSRDKVPGARNRYDDFVAVHINQTMTIHGTGNFLTWHRYFTWTFEQALRNECGYDGYQPYWAWEKYAHDPIHSPVFDGSEFSLSGNGEYVPHNGTPATAYTTLPAGRGGGCVTTGPFKNMTVNLGPVSPTLQVPGIVAQNGSGFDYNPRCLRRDISVDASMGWTKDSDVAGLIKNYTTIDPFQTTMQGNFPAGYLGVHTAGHFTIGGDPGGDLFVSPGDPAFFVHHAMIDRVFWIWQNLDPANRRDKVSGTITMMNTPPSRNATLDDIVDLDLLAEPYRLGDLLDTTAGPFCYVYT</sequence>
<dbReference type="GO" id="GO:0016491">
    <property type="term" value="F:oxidoreductase activity"/>
    <property type="evidence" value="ECO:0007669"/>
    <property type="project" value="UniProtKB-KW"/>
</dbReference>
<evidence type="ECO:0000313" key="7">
    <source>
        <dbReference type="EMBL" id="OJJ41474.1"/>
    </source>
</evidence>
<dbReference type="PANTHER" id="PTHR11474">
    <property type="entry name" value="TYROSINASE FAMILY MEMBER"/>
    <property type="match status" value="1"/>
</dbReference>
<dbReference type="RefSeq" id="XP_040695150.1">
    <property type="nucleotide sequence ID" value="XM_040829518.1"/>
</dbReference>
<evidence type="ECO:0000256" key="1">
    <source>
        <dbReference type="ARBA" id="ARBA00022723"/>
    </source>
</evidence>
<feature type="domain" description="Tyrosinase copper-binding" evidence="5">
    <location>
        <begin position="111"/>
        <end position="128"/>
    </location>
</feature>
<keyword evidence="1" id="KW-0479">Metal-binding</keyword>
<dbReference type="InterPro" id="IPR002227">
    <property type="entry name" value="Tyrosinase_Cu-bd"/>
</dbReference>
<dbReference type="PROSITE" id="PS00498">
    <property type="entry name" value="TYROSINASE_2"/>
    <property type="match status" value="1"/>
</dbReference>
<name>A0A1L9S2T4_ASPWE</name>
<dbReference type="SUPFAM" id="SSF48056">
    <property type="entry name" value="Di-copper centre-containing domain"/>
    <property type="match status" value="1"/>
</dbReference>
<evidence type="ECO:0000256" key="2">
    <source>
        <dbReference type="ARBA" id="ARBA00023002"/>
    </source>
</evidence>
<dbReference type="AlphaFoldDB" id="A0A1L9S2T4"/>
<keyword evidence="8" id="KW-1185">Reference proteome</keyword>
<keyword evidence="2" id="KW-0560">Oxidoreductase</keyword>
<evidence type="ECO:0000259" key="5">
    <source>
        <dbReference type="PROSITE" id="PS00497"/>
    </source>
</evidence>
<dbReference type="GeneID" id="63745366"/>
<evidence type="ECO:0000256" key="4">
    <source>
        <dbReference type="SAM" id="SignalP"/>
    </source>
</evidence>
<feature type="signal peptide" evidence="4">
    <location>
        <begin position="1"/>
        <end position="20"/>
    </location>
</feature>
<proteinExistence type="predicted"/>
<dbReference type="Proteomes" id="UP000184383">
    <property type="component" value="Unassembled WGS sequence"/>
</dbReference>
<keyword evidence="4" id="KW-0732">Signal</keyword>
<dbReference type="Gene3D" id="1.10.1280.10">
    <property type="entry name" value="Di-copper center containing domain from catechol oxidase"/>
    <property type="match status" value="1"/>
</dbReference>
<dbReference type="Pfam" id="PF00264">
    <property type="entry name" value="Tyrosinase"/>
    <property type="match status" value="1"/>
</dbReference>
<dbReference type="InterPro" id="IPR050316">
    <property type="entry name" value="Tyrosinase/Hemocyanin"/>
</dbReference>
<organism evidence="7 8">
    <name type="scientific">Aspergillus wentii DTO 134E9</name>
    <dbReference type="NCBI Taxonomy" id="1073089"/>
    <lineage>
        <taxon>Eukaryota</taxon>
        <taxon>Fungi</taxon>
        <taxon>Dikarya</taxon>
        <taxon>Ascomycota</taxon>
        <taxon>Pezizomycotina</taxon>
        <taxon>Eurotiomycetes</taxon>
        <taxon>Eurotiomycetidae</taxon>
        <taxon>Eurotiales</taxon>
        <taxon>Aspergillaceae</taxon>
        <taxon>Aspergillus</taxon>
        <taxon>Aspergillus subgen. Cremei</taxon>
    </lineage>
</organism>
<evidence type="ECO:0000259" key="6">
    <source>
        <dbReference type="PROSITE" id="PS00498"/>
    </source>
</evidence>
<accession>A0A1L9S2T4</accession>
<feature type="domain" description="Tyrosinase copper-binding" evidence="6">
    <location>
        <begin position="302"/>
        <end position="313"/>
    </location>
</feature>
<keyword evidence="3" id="KW-0186">Copper</keyword>
<reference evidence="8" key="1">
    <citation type="journal article" date="2017" name="Genome Biol.">
        <title>Comparative genomics reveals high biological diversity and specific adaptations in the industrially and medically important fungal genus Aspergillus.</title>
        <authorList>
            <person name="de Vries R.P."/>
            <person name="Riley R."/>
            <person name="Wiebenga A."/>
            <person name="Aguilar-Osorio G."/>
            <person name="Amillis S."/>
            <person name="Uchima C.A."/>
            <person name="Anderluh G."/>
            <person name="Asadollahi M."/>
            <person name="Askin M."/>
            <person name="Barry K."/>
            <person name="Battaglia E."/>
            <person name="Bayram O."/>
            <person name="Benocci T."/>
            <person name="Braus-Stromeyer S.A."/>
            <person name="Caldana C."/>
            <person name="Canovas D."/>
            <person name="Cerqueira G.C."/>
            <person name="Chen F."/>
            <person name="Chen W."/>
            <person name="Choi C."/>
            <person name="Clum A."/>
            <person name="Dos Santos R.A."/>
            <person name="Damasio A.R."/>
            <person name="Diallinas G."/>
            <person name="Emri T."/>
            <person name="Fekete E."/>
            <person name="Flipphi M."/>
            <person name="Freyberg S."/>
            <person name="Gallo A."/>
            <person name="Gournas C."/>
            <person name="Habgood R."/>
            <person name="Hainaut M."/>
            <person name="Harispe M.L."/>
            <person name="Henrissat B."/>
            <person name="Hilden K.S."/>
            <person name="Hope R."/>
            <person name="Hossain A."/>
            <person name="Karabika E."/>
            <person name="Karaffa L."/>
            <person name="Karanyi Z."/>
            <person name="Krasevec N."/>
            <person name="Kuo A."/>
            <person name="Kusch H."/>
            <person name="LaButti K."/>
            <person name="Lagendijk E.L."/>
            <person name="Lapidus A."/>
            <person name="Levasseur A."/>
            <person name="Lindquist E."/>
            <person name="Lipzen A."/>
            <person name="Logrieco A.F."/>
            <person name="MacCabe A."/>
            <person name="Maekelae M.R."/>
            <person name="Malavazi I."/>
            <person name="Melin P."/>
            <person name="Meyer V."/>
            <person name="Mielnichuk N."/>
            <person name="Miskei M."/>
            <person name="Molnar A.P."/>
            <person name="Mule G."/>
            <person name="Ngan C.Y."/>
            <person name="Orejas M."/>
            <person name="Orosz E."/>
            <person name="Ouedraogo J.P."/>
            <person name="Overkamp K.M."/>
            <person name="Park H.-S."/>
            <person name="Perrone G."/>
            <person name="Piumi F."/>
            <person name="Punt P.J."/>
            <person name="Ram A.F."/>
            <person name="Ramon A."/>
            <person name="Rauscher S."/>
            <person name="Record E."/>
            <person name="Riano-Pachon D.M."/>
            <person name="Robert V."/>
            <person name="Roehrig J."/>
            <person name="Ruller R."/>
            <person name="Salamov A."/>
            <person name="Salih N.S."/>
            <person name="Samson R.A."/>
            <person name="Sandor E."/>
            <person name="Sanguinetti M."/>
            <person name="Schuetze T."/>
            <person name="Sepcic K."/>
            <person name="Shelest E."/>
            <person name="Sherlock G."/>
            <person name="Sophianopoulou V."/>
            <person name="Squina F.M."/>
            <person name="Sun H."/>
            <person name="Susca A."/>
            <person name="Todd R.B."/>
            <person name="Tsang A."/>
            <person name="Unkles S.E."/>
            <person name="van de Wiele N."/>
            <person name="van Rossen-Uffink D."/>
            <person name="Oliveira J.V."/>
            <person name="Vesth T.C."/>
            <person name="Visser J."/>
            <person name="Yu J.-H."/>
            <person name="Zhou M."/>
            <person name="Andersen M.R."/>
            <person name="Archer D.B."/>
            <person name="Baker S.E."/>
            <person name="Benoit I."/>
            <person name="Brakhage A.A."/>
            <person name="Braus G.H."/>
            <person name="Fischer R."/>
            <person name="Frisvad J.C."/>
            <person name="Goldman G.H."/>
            <person name="Houbraken J."/>
            <person name="Oakley B."/>
            <person name="Pocsi I."/>
            <person name="Scazzocchio C."/>
            <person name="Seiboth B."/>
            <person name="vanKuyk P.A."/>
            <person name="Wortman J."/>
            <person name="Dyer P.S."/>
            <person name="Grigoriev I.V."/>
        </authorList>
    </citation>
    <scope>NUCLEOTIDE SEQUENCE [LARGE SCALE GENOMIC DNA]</scope>
    <source>
        <strain evidence="8">DTO 134E9</strain>
    </source>
</reference>
<dbReference type="PRINTS" id="PR00092">
    <property type="entry name" value="TYROSINASE"/>
</dbReference>
<dbReference type="VEuPathDB" id="FungiDB:ASPWEDRAFT_147128"/>